<keyword evidence="2 11" id="KW-1003">Cell membrane</keyword>
<feature type="domain" description="Helicase C-terminal" evidence="13">
    <location>
        <begin position="471"/>
        <end position="621"/>
    </location>
</feature>
<feature type="domain" description="SecA family profile" evidence="14">
    <location>
        <begin position="34"/>
        <end position="636"/>
    </location>
</feature>
<dbReference type="PRINTS" id="PR00906">
    <property type="entry name" value="SECA"/>
</dbReference>
<dbReference type="SMART" id="SM00958">
    <property type="entry name" value="SecA_PP_bind"/>
    <property type="match status" value="1"/>
</dbReference>
<comment type="subunit">
    <text evidence="11">Monomer and homodimer. Part of the essential Sec protein translocation apparatus which comprises SecA, SecYEG and auxiliary proteins SecDF-YajC and YidC.</text>
</comment>
<dbReference type="GO" id="GO:0005886">
    <property type="term" value="C:plasma membrane"/>
    <property type="evidence" value="ECO:0007669"/>
    <property type="project" value="UniProtKB-SubCell"/>
</dbReference>
<evidence type="ECO:0000259" key="14">
    <source>
        <dbReference type="PROSITE" id="PS51196"/>
    </source>
</evidence>
<dbReference type="InterPro" id="IPR036670">
    <property type="entry name" value="SecA_X-link_sf"/>
</dbReference>
<evidence type="ECO:0000256" key="11">
    <source>
        <dbReference type="HAMAP-Rule" id="MF_01382"/>
    </source>
</evidence>
<evidence type="ECO:0000256" key="3">
    <source>
        <dbReference type="ARBA" id="ARBA00022490"/>
    </source>
</evidence>
<dbReference type="PANTHER" id="PTHR30612:SF0">
    <property type="entry name" value="CHLOROPLAST PROTEIN-TRANSPORTING ATPASE"/>
    <property type="match status" value="1"/>
</dbReference>
<dbReference type="Gene3D" id="3.90.1440.10">
    <property type="entry name" value="SecA, preprotein cross-linking domain"/>
    <property type="match status" value="1"/>
</dbReference>
<gene>
    <name evidence="11" type="primary">secA</name>
    <name evidence="15" type="ORF">ELH40_34880</name>
</gene>
<dbReference type="Pfam" id="PF01043">
    <property type="entry name" value="SecA_PP_bind"/>
    <property type="match status" value="1"/>
</dbReference>
<dbReference type="InterPro" id="IPR001650">
    <property type="entry name" value="Helicase_C-like"/>
</dbReference>
<dbReference type="CDD" id="cd17928">
    <property type="entry name" value="DEXDc_SecA"/>
    <property type="match status" value="1"/>
</dbReference>
<accession>A0AB38HU93</accession>
<dbReference type="InterPro" id="IPR014001">
    <property type="entry name" value="Helicase_ATP-bd"/>
</dbReference>
<dbReference type="Gene3D" id="3.40.50.300">
    <property type="entry name" value="P-loop containing nucleotide triphosphate hydrolases"/>
    <property type="match status" value="2"/>
</dbReference>
<evidence type="ECO:0000256" key="8">
    <source>
        <dbReference type="ARBA" id="ARBA00022967"/>
    </source>
</evidence>
<evidence type="ECO:0000256" key="10">
    <source>
        <dbReference type="ARBA" id="ARBA00023136"/>
    </source>
</evidence>
<evidence type="ECO:0000256" key="4">
    <source>
        <dbReference type="ARBA" id="ARBA00022519"/>
    </source>
</evidence>
<dbReference type="GO" id="GO:0006605">
    <property type="term" value="P:protein targeting"/>
    <property type="evidence" value="ECO:0007669"/>
    <property type="project" value="UniProtKB-UniRule"/>
</dbReference>
<dbReference type="InterPro" id="IPR011130">
    <property type="entry name" value="SecA_preprotein_X-link_dom"/>
</dbReference>
<dbReference type="GO" id="GO:0005524">
    <property type="term" value="F:ATP binding"/>
    <property type="evidence" value="ECO:0007669"/>
    <property type="project" value="UniProtKB-UniRule"/>
</dbReference>
<keyword evidence="7 11" id="KW-0653">Protein transport</keyword>
<evidence type="ECO:0000256" key="6">
    <source>
        <dbReference type="ARBA" id="ARBA00022840"/>
    </source>
</evidence>
<keyword evidence="6 11" id="KW-0067">ATP-binding</keyword>
<feature type="domain" description="Helicase ATP-binding" evidence="12">
    <location>
        <begin position="120"/>
        <end position="276"/>
    </location>
</feature>
<geneLocation type="plasmid" evidence="15">
    <name>pSM92_Rh03</name>
</geneLocation>
<keyword evidence="5 11" id="KW-0547">Nucleotide-binding</keyword>
<sequence>MLDELVHPWKLSDLKMMPFPERRAPTAGAIDSILARFQATLKRRSTATLARLGPFLERIERHATQLQDMDETDYALISDEVRRQFLHTGLTAENIARSFALVRETSYRLLGMRHHPVQLVAGYMLLQGRLAEMNTGEGKTLTALLPAATAALAGVPVHIVTVNDYLAKRDADHLKPVYDRLGVSVGLVEHGQDPATRRAAYACDVVYCTNKELAFDYLRDTIALRGKRSKARVLLDQTIGDIRDRPQLYLRGLHFAIVDEADSVLVDEARTPLIISRELEDPVGAETYRAALDVAKDLQAADHYRLSTRDKTIHLTPLGRKIVADASSPAGGLWAARRARLELVEQALSALHLFKRDVHYIVVDGKVQIVDEYTGRVMADRSWERGLHQLIETKEDCKPSGRRETLAQITYQRFFRRYLWLAGMTGTAAEIATELDEVYDLKFIRIPTHRPVRREDLGARLCVTTGEKWRHVARRVREVSESGRPVLIGTRSVEASEALSVVLGAQGLQHTVLNARQDAGEAAIVTAAGSAGSVTVATNMAGRGTDIKLSPDVVKRGGLHVILTEYHESGRIDRQLFGRCARQGDPGSFEAIVSLEDELFRRYESHILPFSTIRPFNAFLCHVMRRFGQYMMERNHLWIRRQSVKQDTKLDTALAFAGKTD</sequence>
<evidence type="ECO:0000313" key="16">
    <source>
        <dbReference type="Proteomes" id="UP000294215"/>
    </source>
</evidence>
<organism evidence="15 16">
    <name type="scientific">Rhizobium ruizarguesonis</name>
    <dbReference type="NCBI Taxonomy" id="2081791"/>
    <lineage>
        <taxon>Bacteria</taxon>
        <taxon>Pseudomonadati</taxon>
        <taxon>Pseudomonadota</taxon>
        <taxon>Alphaproteobacteria</taxon>
        <taxon>Hyphomicrobiales</taxon>
        <taxon>Rhizobiaceae</taxon>
        <taxon>Rhizobium/Agrobacterium group</taxon>
        <taxon>Rhizobium</taxon>
    </lineage>
</organism>
<dbReference type="FunFam" id="3.40.50.300:FF:000429">
    <property type="entry name" value="Preprotein translocase subunit SecA"/>
    <property type="match status" value="1"/>
</dbReference>
<evidence type="ECO:0000256" key="2">
    <source>
        <dbReference type="ARBA" id="ARBA00022475"/>
    </source>
</evidence>
<dbReference type="InterPro" id="IPR044722">
    <property type="entry name" value="SecA_SF2_C"/>
</dbReference>
<dbReference type="InterPro" id="IPR014018">
    <property type="entry name" value="SecA_motor_DEAD"/>
</dbReference>
<comment type="caution">
    <text evidence="15">The sequence shown here is derived from an EMBL/GenBank/DDBJ whole genome shotgun (WGS) entry which is preliminary data.</text>
</comment>
<dbReference type="EC" id="7.4.2.8" evidence="11"/>
<dbReference type="SMART" id="SM00957">
    <property type="entry name" value="SecA_DEAD"/>
    <property type="match status" value="1"/>
</dbReference>
<dbReference type="AlphaFoldDB" id="A0AB38HU93"/>
<reference evidence="15 16" key="1">
    <citation type="submission" date="2019-02" db="EMBL/GenBank/DDBJ databases">
        <title>The genomic architecture of introgression among sibling species of bacteria.</title>
        <authorList>
            <person name="Cavassim M.I.A."/>
            <person name="Moeskjaer S."/>
            <person name="Moslemi C."/>
            <person name="Fields B."/>
            <person name="Bachmann A."/>
            <person name="Vilhjalmsson B."/>
            <person name="Schierup M.H."/>
            <person name="Young J.P.W."/>
            <person name="Andersen S.U."/>
        </authorList>
    </citation>
    <scope>NUCLEOTIDE SEQUENCE [LARGE SCALE GENOMIC DNA]</scope>
    <source>
        <strain evidence="15 16">SM92</strain>
        <plasmid evidence="15">pSM92_Rh03</plasmid>
    </source>
</reference>
<proteinExistence type="inferred from homology"/>
<dbReference type="InterPro" id="IPR000185">
    <property type="entry name" value="SecA"/>
</dbReference>
<dbReference type="EMBL" id="SIMR01000004">
    <property type="protein sequence ID" value="TBC04668.1"/>
    <property type="molecule type" value="Genomic_DNA"/>
</dbReference>
<evidence type="ECO:0000256" key="7">
    <source>
        <dbReference type="ARBA" id="ARBA00022927"/>
    </source>
</evidence>
<keyword evidence="3 11" id="KW-0963">Cytoplasm</keyword>
<feature type="binding site" evidence="11">
    <location>
        <position position="118"/>
    </location>
    <ligand>
        <name>ATP</name>
        <dbReference type="ChEBI" id="CHEBI:30616"/>
    </ligand>
</feature>
<dbReference type="InterPro" id="IPR020937">
    <property type="entry name" value="SecA_CS"/>
</dbReference>
<keyword evidence="15" id="KW-0614">Plasmid</keyword>
<keyword evidence="9 11" id="KW-0811">Translocation</keyword>
<protein>
    <recommendedName>
        <fullName evidence="11">Protein translocase subunit SecA</fullName>
        <ecNumber evidence="11">7.4.2.8</ecNumber>
    </recommendedName>
</protein>
<comment type="subcellular location">
    <subcellularLocation>
        <location evidence="11">Cell membrane</location>
        <topology evidence="11">Peripheral membrane protein</topology>
        <orientation evidence="11">Cytoplasmic side</orientation>
    </subcellularLocation>
    <subcellularLocation>
        <location evidence="11">Cytoplasm</location>
    </subcellularLocation>
    <text evidence="11">Distribution is 50-50.</text>
</comment>
<comment type="catalytic activity">
    <reaction evidence="11">
        <text>ATP + H2O + cellular proteinSide 1 = ADP + phosphate + cellular proteinSide 2.</text>
        <dbReference type="EC" id="7.4.2.8"/>
    </reaction>
</comment>
<name>A0AB38HU93_9HYPH</name>
<dbReference type="CDD" id="cd18803">
    <property type="entry name" value="SF2_C_secA"/>
    <property type="match status" value="1"/>
</dbReference>
<evidence type="ECO:0000256" key="1">
    <source>
        <dbReference type="ARBA" id="ARBA00022448"/>
    </source>
</evidence>
<dbReference type="GO" id="GO:0005829">
    <property type="term" value="C:cytosol"/>
    <property type="evidence" value="ECO:0007669"/>
    <property type="project" value="TreeGrafter"/>
</dbReference>
<dbReference type="GO" id="GO:0031522">
    <property type="term" value="C:cell envelope Sec protein transport complex"/>
    <property type="evidence" value="ECO:0007669"/>
    <property type="project" value="TreeGrafter"/>
</dbReference>
<dbReference type="PROSITE" id="PS51194">
    <property type="entry name" value="HELICASE_CTER"/>
    <property type="match status" value="1"/>
</dbReference>
<dbReference type="GO" id="GO:0043952">
    <property type="term" value="P:protein transport by the Sec complex"/>
    <property type="evidence" value="ECO:0007669"/>
    <property type="project" value="TreeGrafter"/>
</dbReference>
<keyword evidence="10 11" id="KW-0472">Membrane</keyword>
<dbReference type="PROSITE" id="PS01312">
    <property type="entry name" value="SECA"/>
    <property type="match status" value="1"/>
</dbReference>
<feature type="binding site" evidence="11">
    <location>
        <begin position="136"/>
        <end position="140"/>
    </location>
    <ligand>
        <name>ATP</name>
        <dbReference type="ChEBI" id="CHEBI:30616"/>
    </ligand>
</feature>
<dbReference type="SUPFAM" id="SSF81767">
    <property type="entry name" value="Pre-protein crosslinking domain of SecA"/>
    <property type="match status" value="1"/>
</dbReference>
<dbReference type="RefSeq" id="WP_130721048.1">
    <property type="nucleotide sequence ID" value="NZ_SIMQ01000004.1"/>
</dbReference>
<dbReference type="Pfam" id="PF07517">
    <property type="entry name" value="SecA_DEAD"/>
    <property type="match status" value="1"/>
</dbReference>
<dbReference type="InterPro" id="IPR011115">
    <property type="entry name" value="SecA_DEAD"/>
</dbReference>
<dbReference type="GO" id="GO:0008564">
    <property type="term" value="F:protein-exporting ATPase activity"/>
    <property type="evidence" value="ECO:0007669"/>
    <property type="project" value="UniProtKB-EC"/>
</dbReference>
<comment type="similarity">
    <text evidence="11">Belongs to the SecA family.</text>
</comment>
<dbReference type="HAMAP" id="MF_01382">
    <property type="entry name" value="SecA"/>
    <property type="match status" value="1"/>
</dbReference>
<dbReference type="InterPro" id="IPR027417">
    <property type="entry name" value="P-loop_NTPase"/>
</dbReference>
<feature type="binding site" evidence="11">
    <location>
        <position position="546"/>
    </location>
    <ligand>
        <name>ATP</name>
        <dbReference type="ChEBI" id="CHEBI:30616"/>
    </ligand>
</feature>
<keyword evidence="4" id="KW-0997">Cell inner membrane</keyword>
<evidence type="ECO:0000256" key="9">
    <source>
        <dbReference type="ARBA" id="ARBA00023010"/>
    </source>
</evidence>
<dbReference type="PANTHER" id="PTHR30612">
    <property type="entry name" value="SECA INNER MEMBRANE COMPONENT OF SEC PROTEIN SECRETION SYSTEM"/>
    <property type="match status" value="1"/>
</dbReference>
<dbReference type="Pfam" id="PF21090">
    <property type="entry name" value="P-loop_SecA"/>
    <property type="match status" value="1"/>
</dbReference>
<evidence type="ECO:0000259" key="13">
    <source>
        <dbReference type="PROSITE" id="PS51194"/>
    </source>
</evidence>
<dbReference type="PROSITE" id="PS51192">
    <property type="entry name" value="HELICASE_ATP_BIND_1"/>
    <property type="match status" value="1"/>
</dbReference>
<dbReference type="GO" id="GO:0065002">
    <property type="term" value="P:intracellular protein transmembrane transport"/>
    <property type="evidence" value="ECO:0007669"/>
    <property type="project" value="UniProtKB-UniRule"/>
</dbReference>
<dbReference type="PROSITE" id="PS51196">
    <property type="entry name" value="SECA_MOTOR_DEAD"/>
    <property type="match status" value="1"/>
</dbReference>
<dbReference type="GO" id="GO:0017038">
    <property type="term" value="P:protein import"/>
    <property type="evidence" value="ECO:0007669"/>
    <property type="project" value="InterPro"/>
</dbReference>
<keyword evidence="1 11" id="KW-0813">Transport</keyword>
<evidence type="ECO:0000259" key="12">
    <source>
        <dbReference type="PROSITE" id="PS51192"/>
    </source>
</evidence>
<dbReference type="SUPFAM" id="SSF52540">
    <property type="entry name" value="P-loop containing nucleoside triphosphate hydrolases"/>
    <property type="match status" value="2"/>
</dbReference>
<evidence type="ECO:0000256" key="5">
    <source>
        <dbReference type="ARBA" id="ARBA00022741"/>
    </source>
</evidence>
<evidence type="ECO:0000313" key="15">
    <source>
        <dbReference type="EMBL" id="TBC04668.1"/>
    </source>
</evidence>
<comment type="function">
    <text evidence="11">Part of the Sec protein translocase complex. Interacts with the SecYEG preprotein conducting channel. Has a central role in coupling the hydrolysis of ATP to the transfer of proteins into and across the cell membrane, serving both as a receptor for the preprotein-SecB complex and as an ATP-driven molecular motor driving the stepwise translocation of polypeptide chains across the membrane.</text>
</comment>
<keyword evidence="8 11" id="KW-1278">Translocase</keyword>
<dbReference type="Proteomes" id="UP000294215">
    <property type="component" value="Unassembled WGS sequence"/>
</dbReference>